<evidence type="ECO:0000313" key="2">
    <source>
        <dbReference type="EMBL" id="GAA2071812.1"/>
    </source>
</evidence>
<dbReference type="Gene3D" id="3.40.630.30">
    <property type="match status" value="1"/>
</dbReference>
<evidence type="ECO:0000313" key="3">
    <source>
        <dbReference type="Proteomes" id="UP001500016"/>
    </source>
</evidence>
<evidence type="ECO:0000259" key="1">
    <source>
        <dbReference type="PROSITE" id="PS51186"/>
    </source>
</evidence>
<feature type="domain" description="N-acetyltransferase" evidence="1">
    <location>
        <begin position="11"/>
        <end position="202"/>
    </location>
</feature>
<accession>A0ABN2VTN1</accession>
<dbReference type="Proteomes" id="UP001500016">
    <property type="component" value="Unassembled WGS sequence"/>
</dbReference>
<dbReference type="EMBL" id="BAAAPE010000007">
    <property type="protein sequence ID" value="GAA2071812.1"/>
    <property type="molecule type" value="Genomic_DNA"/>
</dbReference>
<dbReference type="PANTHER" id="PTHR42791:SF1">
    <property type="entry name" value="N-ACETYLTRANSFERASE DOMAIN-CONTAINING PROTEIN"/>
    <property type="match status" value="1"/>
</dbReference>
<gene>
    <name evidence="2" type="ORF">GCM10009801_23860</name>
</gene>
<dbReference type="Pfam" id="PF00583">
    <property type="entry name" value="Acetyltransf_1"/>
    <property type="match status" value="1"/>
</dbReference>
<dbReference type="SUPFAM" id="SSF55729">
    <property type="entry name" value="Acyl-CoA N-acyltransferases (Nat)"/>
    <property type="match status" value="1"/>
</dbReference>
<protein>
    <submittedName>
        <fullName evidence="2">GNAT family N-acetyltransferase</fullName>
    </submittedName>
</protein>
<dbReference type="InterPro" id="IPR052523">
    <property type="entry name" value="Trichothecene_AcTrans"/>
</dbReference>
<proteinExistence type="predicted"/>
<dbReference type="InterPro" id="IPR016181">
    <property type="entry name" value="Acyl_CoA_acyltransferase"/>
</dbReference>
<keyword evidence="3" id="KW-1185">Reference proteome</keyword>
<dbReference type="PROSITE" id="PS51186">
    <property type="entry name" value="GNAT"/>
    <property type="match status" value="1"/>
</dbReference>
<comment type="caution">
    <text evidence="2">The sequence shown here is derived from an EMBL/GenBank/DDBJ whole genome shotgun (WGS) entry which is preliminary data.</text>
</comment>
<dbReference type="CDD" id="cd04301">
    <property type="entry name" value="NAT_SF"/>
    <property type="match status" value="1"/>
</dbReference>
<organism evidence="2 3">
    <name type="scientific">Streptomyces albiaxialis</name>
    <dbReference type="NCBI Taxonomy" id="329523"/>
    <lineage>
        <taxon>Bacteria</taxon>
        <taxon>Bacillati</taxon>
        <taxon>Actinomycetota</taxon>
        <taxon>Actinomycetes</taxon>
        <taxon>Kitasatosporales</taxon>
        <taxon>Streptomycetaceae</taxon>
        <taxon>Streptomyces</taxon>
    </lineage>
</organism>
<dbReference type="PANTHER" id="PTHR42791">
    <property type="entry name" value="GNAT FAMILY ACETYLTRANSFERASE"/>
    <property type="match status" value="1"/>
</dbReference>
<reference evidence="2 3" key="1">
    <citation type="journal article" date="2019" name="Int. J. Syst. Evol. Microbiol.">
        <title>The Global Catalogue of Microorganisms (GCM) 10K type strain sequencing project: providing services to taxonomists for standard genome sequencing and annotation.</title>
        <authorList>
            <consortium name="The Broad Institute Genomics Platform"/>
            <consortium name="The Broad Institute Genome Sequencing Center for Infectious Disease"/>
            <person name="Wu L."/>
            <person name="Ma J."/>
        </authorList>
    </citation>
    <scope>NUCLEOTIDE SEQUENCE [LARGE SCALE GENOMIC DNA]</scope>
    <source>
        <strain evidence="2 3">JCM 15478</strain>
    </source>
</reference>
<dbReference type="InterPro" id="IPR000182">
    <property type="entry name" value="GNAT_dom"/>
</dbReference>
<sequence>MRMDAGARDVRAVRPVREEDLPGARELLHAAFRTDPVSRWIFPEEERRETWHPLLFGAFLEGAFRYGTAEMTADGVGVALWFDARAEPVGLDETGALLDAVDPGNPRVPGIGAVTGEVHPHEPHAYLQALAVRPGLQSRGIGGALLRLALDRCDKEELPAYLEASSERSRIFYERHGFAPRGTPLVLPGGGPPMWPMWREPGGG</sequence>
<name>A0ABN2VTN1_9ACTN</name>